<dbReference type="AlphaFoldDB" id="C5BJB7"/>
<reference evidence="2 3" key="1">
    <citation type="journal article" date="2009" name="PLoS ONE">
        <title>The complete genome of Teredinibacter turnerae T7901: an intracellular endosymbiont of marine wood-boring bivalves (shipworms).</title>
        <authorList>
            <person name="Yang J.C."/>
            <person name="Madupu R."/>
            <person name="Durkin A.S."/>
            <person name="Ekborg N.A."/>
            <person name="Pedamallu C.S."/>
            <person name="Hostetler J.B."/>
            <person name="Radune D."/>
            <person name="Toms B.S."/>
            <person name="Henrissat B."/>
            <person name="Coutinho P.M."/>
            <person name="Schwarz S."/>
            <person name="Field L."/>
            <person name="Trindade-Silva A.E."/>
            <person name="Soares C.A.G."/>
            <person name="Elshahawi S."/>
            <person name="Hanora A."/>
            <person name="Schmidt E.W."/>
            <person name="Haygood M.G."/>
            <person name="Posfai J."/>
            <person name="Benner J."/>
            <person name="Madinger C."/>
            <person name="Nove J."/>
            <person name="Anton B."/>
            <person name="Chaudhary K."/>
            <person name="Foster J."/>
            <person name="Holman A."/>
            <person name="Kumar S."/>
            <person name="Lessard P.A."/>
            <person name="Luyten Y.A."/>
            <person name="Slatko B."/>
            <person name="Wood N."/>
            <person name="Wu B."/>
            <person name="Teplitski M."/>
            <person name="Mougous J.D."/>
            <person name="Ward N."/>
            <person name="Eisen J.A."/>
            <person name="Badger J.H."/>
            <person name="Distel D.L."/>
        </authorList>
    </citation>
    <scope>NUCLEOTIDE SEQUENCE [LARGE SCALE GENOMIC DNA]</scope>
    <source>
        <strain evidence="3">ATCC 39867 / T7901</strain>
    </source>
</reference>
<evidence type="ECO:0008006" key="4">
    <source>
        <dbReference type="Google" id="ProtNLM"/>
    </source>
</evidence>
<dbReference type="KEGG" id="ttu:TERTU_2123"/>
<keyword evidence="1" id="KW-0812">Transmembrane</keyword>
<dbReference type="Proteomes" id="UP000009080">
    <property type="component" value="Chromosome"/>
</dbReference>
<feature type="transmembrane region" description="Helical" evidence="1">
    <location>
        <begin position="52"/>
        <end position="70"/>
    </location>
</feature>
<dbReference type="HOGENOM" id="CLU_180692_2_0_6"/>
<keyword evidence="1" id="KW-0472">Membrane</keyword>
<evidence type="ECO:0000256" key="1">
    <source>
        <dbReference type="SAM" id="Phobius"/>
    </source>
</evidence>
<accession>C5BJB7</accession>
<dbReference type="eggNOG" id="ENOG50301ZR">
    <property type="taxonomic scope" value="Bacteria"/>
</dbReference>
<evidence type="ECO:0000313" key="2">
    <source>
        <dbReference type="EMBL" id="ACR10722.1"/>
    </source>
</evidence>
<dbReference type="EMBL" id="CP001614">
    <property type="protein sequence ID" value="ACR10722.1"/>
    <property type="molecule type" value="Genomic_DNA"/>
</dbReference>
<proteinExistence type="predicted"/>
<dbReference type="Pfam" id="PF11174">
    <property type="entry name" value="DUF2970"/>
    <property type="match status" value="1"/>
</dbReference>
<sequence>MAIAKHTANTPEPQTNMGRWLGLLGSAAAAAFGVQSRKNLEADFAQKSPLPFVLIGVIGTALLVITLVLITRAVI</sequence>
<organism evidence="2 3">
    <name type="scientific">Teredinibacter turnerae (strain ATCC 39867 / T7901)</name>
    <dbReference type="NCBI Taxonomy" id="377629"/>
    <lineage>
        <taxon>Bacteria</taxon>
        <taxon>Pseudomonadati</taxon>
        <taxon>Pseudomonadota</taxon>
        <taxon>Gammaproteobacteria</taxon>
        <taxon>Cellvibrionales</taxon>
        <taxon>Cellvibrionaceae</taxon>
        <taxon>Teredinibacter</taxon>
    </lineage>
</organism>
<keyword evidence="1" id="KW-1133">Transmembrane helix</keyword>
<gene>
    <name evidence="2" type="ordered locus">TERTU_2123</name>
</gene>
<keyword evidence="3" id="KW-1185">Reference proteome</keyword>
<protein>
    <recommendedName>
        <fullName evidence="4">DUF2970 domain-containing protein</fullName>
    </recommendedName>
</protein>
<dbReference type="RefSeq" id="WP_015816834.1">
    <property type="nucleotide sequence ID" value="NC_012997.1"/>
</dbReference>
<evidence type="ECO:0000313" key="3">
    <source>
        <dbReference type="Proteomes" id="UP000009080"/>
    </source>
</evidence>
<name>C5BJB7_TERTT</name>
<dbReference type="InterPro" id="IPR021344">
    <property type="entry name" value="DUF2970"/>
</dbReference>